<dbReference type="PANTHER" id="PTHR24422">
    <property type="entry name" value="CHEMOTAXIS PROTEIN METHYLTRANSFERASE"/>
    <property type="match status" value="1"/>
</dbReference>
<keyword evidence="3 7" id="KW-0489">Methyltransferase</keyword>
<accession>B3PFF9</accession>
<dbReference type="STRING" id="498211.CJA_0075"/>
<sequence>MSLPDYRYPDKAPGPRSLISICMAWSLRTLPTLSEDQFSQWGKLLEERTGIQLVFQQKAWLESQMSSRMRELGFEDYDHYYLYVTHGLEGKLEWTRLIDRIAVKETSFFRHRDSIEYVRQYLQNKINNQTLHNSFDVWSLGCATGEEPYSLAMVINDCFELAMLDPYYGITAMDISSSALAAGRKARYSKRRIEQIKPEEIKRYMHQCADGSFEVVGKLRDRVCFTQANIIHARQLPHVKVDVIFCQNLLVYFRRWLRRDVLNALIDRLKPGGLLVVGLGETVDWEHPLMQRTTDDQVQAYIRAEQE</sequence>
<dbReference type="EMBL" id="CP000934">
    <property type="protein sequence ID" value="ACE85130.1"/>
    <property type="molecule type" value="Genomic_DNA"/>
</dbReference>
<keyword evidence="4 7" id="KW-0808">Transferase</keyword>
<dbReference type="GO" id="GO:0008983">
    <property type="term" value="F:protein-glutamate O-methyltransferase activity"/>
    <property type="evidence" value="ECO:0007669"/>
    <property type="project" value="UniProtKB-EC"/>
</dbReference>
<evidence type="ECO:0000256" key="3">
    <source>
        <dbReference type="ARBA" id="ARBA00022603"/>
    </source>
</evidence>
<dbReference type="AlphaFoldDB" id="B3PFF9"/>
<dbReference type="PANTHER" id="PTHR24422:SF19">
    <property type="entry name" value="CHEMOTAXIS PROTEIN METHYLTRANSFERASE"/>
    <property type="match status" value="1"/>
</dbReference>
<dbReference type="Proteomes" id="UP000001036">
    <property type="component" value="Chromosome"/>
</dbReference>
<gene>
    <name evidence="7" type="primary">pilK</name>
    <name evidence="7" type="ordered locus">CJA_0075</name>
</gene>
<dbReference type="KEGG" id="cja:CJA_0075"/>
<dbReference type="CDD" id="cd02440">
    <property type="entry name" value="AdoMet_MTases"/>
    <property type="match status" value="1"/>
</dbReference>
<dbReference type="InterPro" id="IPR036804">
    <property type="entry name" value="CheR_N_sf"/>
</dbReference>
<evidence type="ECO:0000313" key="7">
    <source>
        <dbReference type="EMBL" id="ACE85130.1"/>
    </source>
</evidence>
<feature type="domain" description="CheR-type methyltransferase" evidence="6">
    <location>
        <begin position="26"/>
        <end position="283"/>
    </location>
</feature>
<dbReference type="InterPro" id="IPR022641">
    <property type="entry name" value="CheR_N"/>
</dbReference>
<protein>
    <recommendedName>
        <fullName evidence="2">protein-glutamate O-methyltransferase</fullName>
        <ecNumber evidence="2">2.1.1.80</ecNumber>
    </recommendedName>
</protein>
<dbReference type="InterPro" id="IPR050903">
    <property type="entry name" value="Bact_Chemotaxis_MeTrfase"/>
</dbReference>
<dbReference type="InterPro" id="IPR029063">
    <property type="entry name" value="SAM-dependent_MTases_sf"/>
</dbReference>
<evidence type="ECO:0000313" key="8">
    <source>
        <dbReference type="Proteomes" id="UP000001036"/>
    </source>
</evidence>
<dbReference type="Pfam" id="PF01739">
    <property type="entry name" value="CheR"/>
    <property type="match status" value="1"/>
</dbReference>
<dbReference type="HOGENOM" id="CLU_025854_0_0_6"/>
<keyword evidence="8" id="KW-1185">Reference proteome</keyword>
<dbReference type="InterPro" id="IPR000780">
    <property type="entry name" value="CheR_MeTrfase"/>
</dbReference>
<dbReference type="SUPFAM" id="SSF47757">
    <property type="entry name" value="Chemotaxis receptor methyltransferase CheR, N-terminal domain"/>
    <property type="match status" value="1"/>
</dbReference>
<comment type="catalytic activity">
    <reaction evidence="1">
        <text>L-glutamyl-[protein] + S-adenosyl-L-methionine = [protein]-L-glutamate 5-O-methyl ester + S-adenosyl-L-homocysteine</text>
        <dbReference type="Rhea" id="RHEA:24452"/>
        <dbReference type="Rhea" id="RHEA-COMP:10208"/>
        <dbReference type="Rhea" id="RHEA-COMP:10311"/>
        <dbReference type="ChEBI" id="CHEBI:29973"/>
        <dbReference type="ChEBI" id="CHEBI:57856"/>
        <dbReference type="ChEBI" id="CHEBI:59789"/>
        <dbReference type="ChEBI" id="CHEBI:82795"/>
        <dbReference type="EC" id="2.1.1.80"/>
    </reaction>
</comment>
<dbReference type="Gene3D" id="3.40.50.150">
    <property type="entry name" value="Vaccinia Virus protein VP39"/>
    <property type="match status" value="1"/>
</dbReference>
<keyword evidence="5" id="KW-0949">S-adenosyl-L-methionine</keyword>
<evidence type="ECO:0000259" key="6">
    <source>
        <dbReference type="PROSITE" id="PS50123"/>
    </source>
</evidence>
<dbReference type="Pfam" id="PF03705">
    <property type="entry name" value="CheR_N"/>
    <property type="match status" value="1"/>
</dbReference>
<proteinExistence type="predicted"/>
<reference evidence="7 8" key="1">
    <citation type="journal article" date="2008" name="J. Bacteriol.">
        <title>Insights into plant cell wall degradation from the genome sequence of the soil bacterium Cellvibrio japonicus.</title>
        <authorList>
            <person name="Deboy R.T."/>
            <person name="Mongodin E.F."/>
            <person name="Fouts D.E."/>
            <person name="Tailford L.E."/>
            <person name="Khouri H."/>
            <person name="Emerson J.B."/>
            <person name="Mohamoud Y."/>
            <person name="Watkins K."/>
            <person name="Henrissat B."/>
            <person name="Gilbert H.J."/>
            <person name="Nelson K.E."/>
        </authorList>
    </citation>
    <scope>NUCLEOTIDE SEQUENCE [LARGE SCALE GENOMIC DNA]</scope>
    <source>
        <strain evidence="7 8">Ueda107</strain>
    </source>
</reference>
<evidence type="ECO:0000256" key="5">
    <source>
        <dbReference type="ARBA" id="ARBA00022691"/>
    </source>
</evidence>
<dbReference type="EC" id="2.1.1.80" evidence="2"/>
<evidence type="ECO:0000256" key="4">
    <source>
        <dbReference type="ARBA" id="ARBA00022679"/>
    </source>
</evidence>
<dbReference type="SMART" id="SM00138">
    <property type="entry name" value="MeTrc"/>
    <property type="match status" value="1"/>
</dbReference>
<dbReference type="InterPro" id="IPR022642">
    <property type="entry name" value="CheR_C"/>
</dbReference>
<dbReference type="PRINTS" id="PR00996">
    <property type="entry name" value="CHERMTFRASE"/>
</dbReference>
<evidence type="ECO:0000256" key="2">
    <source>
        <dbReference type="ARBA" id="ARBA00012534"/>
    </source>
</evidence>
<name>B3PFF9_CELJU</name>
<dbReference type="Gene3D" id="1.10.155.10">
    <property type="entry name" value="Chemotaxis receptor methyltransferase CheR, N-terminal domain"/>
    <property type="match status" value="1"/>
</dbReference>
<organism evidence="7 8">
    <name type="scientific">Cellvibrio japonicus (strain Ueda107)</name>
    <name type="common">Pseudomonas fluorescens subsp. cellulosa</name>
    <dbReference type="NCBI Taxonomy" id="498211"/>
    <lineage>
        <taxon>Bacteria</taxon>
        <taxon>Pseudomonadati</taxon>
        <taxon>Pseudomonadota</taxon>
        <taxon>Gammaproteobacteria</taxon>
        <taxon>Cellvibrionales</taxon>
        <taxon>Cellvibrionaceae</taxon>
        <taxon>Cellvibrio</taxon>
    </lineage>
</organism>
<dbReference type="PROSITE" id="PS50123">
    <property type="entry name" value="CHER"/>
    <property type="match status" value="1"/>
</dbReference>
<evidence type="ECO:0000256" key="1">
    <source>
        <dbReference type="ARBA" id="ARBA00001541"/>
    </source>
</evidence>
<dbReference type="SUPFAM" id="SSF53335">
    <property type="entry name" value="S-adenosyl-L-methionine-dependent methyltransferases"/>
    <property type="match status" value="1"/>
</dbReference>
<dbReference type="GO" id="GO:0032259">
    <property type="term" value="P:methylation"/>
    <property type="evidence" value="ECO:0007669"/>
    <property type="project" value="UniProtKB-KW"/>
</dbReference>
<dbReference type="eggNOG" id="COG1352">
    <property type="taxonomic scope" value="Bacteria"/>
</dbReference>